<organism evidence="1 2">
    <name type="scientific">Nitrosomonas nitrosa</name>
    <dbReference type="NCBI Taxonomy" id="52442"/>
    <lineage>
        <taxon>Bacteria</taxon>
        <taxon>Pseudomonadati</taxon>
        <taxon>Pseudomonadota</taxon>
        <taxon>Betaproteobacteria</taxon>
        <taxon>Nitrosomonadales</taxon>
        <taxon>Nitrosomonadaceae</taxon>
        <taxon>Nitrosomonas</taxon>
    </lineage>
</organism>
<evidence type="ECO:0000313" key="1">
    <source>
        <dbReference type="EMBL" id="CAE6514185.1"/>
    </source>
</evidence>
<name>A0A8H8Z164_9PROT</name>
<reference evidence="1" key="1">
    <citation type="submission" date="2021-02" db="EMBL/GenBank/DDBJ databases">
        <authorList>
            <person name="Han P."/>
        </authorList>
    </citation>
    <scope>NUCLEOTIDE SEQUENCE</scope>
    <source>
        <strain evidence="1">Nitrosomonas nitrosa 18-3D</strain>
    </source>
</reference>
<dbReference type="AlphaFoldDB" id="A0A8H8Z164"/>
<proteinExistence type="predicted"/>
<evidence type="ECO:0000313" key="2">
    <source>
        <dbReference type="Proteomes" id="UP000601736"/>
    </source>
</evidence>
<gene>
    <name evidence="1" type="ORF">NMYAN_50050</name>
</gene>
<dbReference type="EMBL" id="CAJNAP010000045">
    <property type="protein sequence ID" value="CAE6514185.1"/>
    <property type="molecule type" value="Genomic_DNA"/>
</dbReference>
<protein>
    <submittedName>
        <fullName evidence="1">Uncharacterized protein</fullName>
    </submittedName>
</protein>
<comment type="caution">
    <text evidence="1">The sequence shown here is derived from an EMBL/GenBank/DDBJ whole genome shotgun (WGS) entry which is preliminary data.</text>
</comment>
<dbReference type="Proteomes" id="UP000601736">
    <property type="component" value="Unassembled WGS sequence"/>
</dbReference>
<sequence length="59" mass="6841">MRGWLKHHIMKMSKPLQHDAYRDIVHEPTKGQYLQLGVLANLPQLARIPLKRSSPRTAL</sequence>
<accession>A0A8H8Z164</accession>